<dbReference type="InterPro" id="IPR002649">
    <property type="entry name" value="tRNA_m1G_MeTrfase_TrmD"/>
</dbReference>
<dbReference type="Gene3D" id="1.10.1270.20">
    <property type="entry name" value="tRNA(m1g37)methyltransferase, domain 2"/>
    <property type="match status" value="1"/>
</dbReference>
<dbReference type="SUPFAM" id="SSF75217">
    <property type="entry name" value="alpha/beta knot"/>
    <property type="match status" value="1"/>
</dbReference>
<protein>
    <recommendedName>
        <fullName evidence="6 15">tRNA (guanine-N(1)-)-methyltransferase</fullName>
        <ecNumber evidence="5 15">2.1.1.228</ecNumber>
    </recommendedName>
    <alternativeName>
        <fullName evidence="12 15">M1G-methyltransferase</fullName>
    </alternativeName>
    <alternativeName>
        <fullName evidence="13 15">tRNA [GM37] methyltransferase</fullName>
    </alternativeName>
</protein>
<evidence type="ECO:0000259" key="18">
    <source>
        <dbReference type="Pfam" id="PF01746"/>
    </source>
</evidence>
<dbReference type="GO" id="GO:0052906">
    <property type="term" value="F:tRNA (guanine(37)-N1)-methyltransferase activity"/>
    <property type="evidence" value="ECO:0007669"/>
    <property type="project" value="UniProtKB-UniRule"/>
</dbReference>
<feature type="binding site" evidence="15 16">
    <location>
        <position position="112"/>
    </location>
    <ligand>
        <name>S-adenosyl-L-methionine</name>
        <dbReference type="ChEBI" id="CHEBI:59789"/>
    </ligand>
</feature>
<dbReference type="FunFam" id="3.40.1280.10:FF:000001">
    <property type="entry name" value="tRNA (guanine-N(1)-)-methyltransferase"/>
    <property type="match status" value="1"/>
</dbReference>
<dbReference type="HAMAP" id="MF_00605">
    <property type="entry name" value="TrmD"/>
    <property type="match status" value="1"/>
</dbReference>
<dbReference type="InterPro" id="IPR016009">
    <property type="entry name" value="tRNA_MeTrfase_TRMD/TRM10"/>
</dbReference>
<dbReference type="Proteomes" id="UP000295008">
    <property type="component" value="Unassembled WGS sequence"/>
</dbReference>
<evidence type="ECO:0000256" key="9">
    <source>
        <dbReference type="ARBA" id="ARBA00022679"/>
    </source>
</evidence>
<evidence type="ECO:0000256" key="11">
    <source>
        <dbReference type="ARBA" id="ARBA00022694"/>
    </source>
</evidence>
<feature type="binding site" evidence="15 16">
    <location>
        <begin position="131"/>
        <end position="136"/>
    </location>
    <ligand>
        <name>S-adenosyl-L-methionine</name>
        <dbReference type="ChEBI" id="CHEBI:59789"/>
    </ligand>
</feature>
<dbReference type="CDD" id="cd18080">
    <property type="entry name" value="TrmD-like"/>
    <property type="match status" value="1"/>
</dbReference>
<evidence type="ECO:0000256" key="5">
    <source>
        <dbReference type="ARBA" id="ARBA00012807"/>
    </source>
</evidence>
<keyword evidence="8 15" id="KW-0489">Methyltransferase</keyword>
<dbReference type="Pfam" id="PF01746">
    <property type="entry name" value="tRNA_m1G_MT"/>
    <property type="match status" value="1"/>
</dbReference>
<dbReference type="FunFam" id="1.10.1270.20:FF:000001">
    <property type="entry name" value="tRNA (guanine-N(1)-)-methyltransferase"/>
    <property type="match status" value="1"/>
</dbReference>
<dbReference type="InterPro" id="IPR023148">
    <property type="entry name" value="tRNA_m1G_MeTrfase_C_sf"/>
</dbReference>
<dbReference type="EC" id="2.1.1.228" evidence="5 15"/>
<dbReference type="OrthoDB" id="9807416at2"/>
<comment type="subcellular location">
    <subcellularLocation>
        <location evidence="2 15 17">Cytoplasm</location>
    </subcellularLocation>
</comment>
<evidence type="ECO:0000256" key="10">
    <source>
        <dbReference type="ARBA" id="ARBA00022691"/>
    </source>
</evidence>
<dbReference type="NCBIfam" id="NF000648">
    <property type="entry name" value="PRK00026.1"/>
    <property type="match status" value="1"/>
</dbReference>
<keyword evidence="10 15" id="KW-0949">S-adenosyl-L-methionine</keyword>
<dbReference type="PIRSF" id="PIRSF000386">
    <property type="entry name" value="tRNA_mtase"/>
    <property type="match status" value="1"/>
</dbReference>
<keyword evidence="7 15" id="KW-0963">Cytoplasm</keyword>
<dbReference type="NCBIfam" id="TIGR00088">
    <property type="entry name" value="trmD"/>
    <property type="match status" value="1"/>
</dbReference>
<dbReference type="GO" id="GO:0002939">
    <property type="term" value="P:tRNA N1-guanine methylation"/>
    <property type="evidence" value="ECO:0007669"/>
    <property type="project" value="TreeGrafter"/>
</dbReference>
<proteinExistence type="inferred from homology"/>
<evidence type="ECO:0000256" key="14">
    <source>
        <dbReference type="ARBA" id="ARBA00047783"/>
    </source>
</evidence>
<dbReference type="EMBL" id="SLUN01000069">
    <property type="protein sequence ID" value="TCL53916.1"/>
    <property type="molecule type" value="Genomic_DNA"/>
</dbReference>
<dbReference type="GO" id="GO:0005829">
    <property type="term" value="C:cytosol"/>
    <property type="evidence" value="ECO:0007669"/>
    <property type="project" value="TreeGrafter"/>
</dbReference>
<evidence type="ECO:0000256" key="15">
    <source>
        <dbReference type="HAMAP-Rule" id="MF_00605"/>
    </source>
</evidence>
<evidence type="ECO:0000256" key="8">
    <source>
        <dbReference type="ARBA" id="ARBA00022603"/>
    </source>
</evidence>
<evidence type="ECO:0000256" key="6">
    <source>
        <dbReference type="ARBA" id="ARBA00014679"/>
    </source>
</evidence>
<evidence type="ECO:0000256" key="17">
    <source>
        <dbReference type="RuleBase" id="RU003464"/>
    </source>
</evidence>
<dbReference type="Gene3D" id="3.40.1280.10">
    <property type="match status" value="1"/>
</dbReference>
<comment type="caution">
    <text evidence="19">The sequence shown here is derived from an EMBL/GenBank/DDBJ whole genome shotgun (WGS) entry which is preliminary data.</text>
</comment>
<gene>
    <name evidence="15" type="primary">trmD</name>
    <name evidence="19" type="ORF">EDC14_10694</name>
</gene>
<comment type="similarity">
    <text evidence="3 15 17">Belongs to the RNA methyltransferase TrmD family.</text>
</comment>
<evidence type="ECO:0000313" key="19">
    <source>
        <dbReference type="EMBL" id="TCL53916.1"/>
    </source>
</evidence>
<evidence type="ECO:0000313" key="20">
    <source>
        <dbReference type="Proteomes" id="UP000295008"/>
    </source>
</evidence>
<evidence type="ECO:0000256" key="2">
    <source>
        <dbReference type="ARBA" id="ARBA00004496"/>
    </source>
</evidence>
<evidence type="ECO:0000256" key="13">
    <source>
        <dbReference type="ARBA" id="ARBA00033392"/>
    </source>
</evidence>
<keyword evidence="9 15" id="KW-0808">Transferase</keyword>
<evidence type="ECO:0000256" key="12">
    <source>
        <dbReference type="ARBA" id="ARBA00029736"/>
    </source>
</evidence>
<dbReference type="RefSeq" id="WP_132018236.1">
    <property type="nucleotide sequence ID" value="NZ_SLUN01000069.1"/>
</dbReference>
<evidence type="ECO:0000256" key="4">
    <source>
        <dbReference type="ARBA" id="ARBA00011738"/>
    </source>
</evidence>
<accession>A0A4R1QK23</accession>
<dbReference type="InterPro" id="IPR029026">
    <property type="entry name" value="tRNA_m1G_MTases_N"/>
</dbReference>
<evidence type="ECO:0000256" key="7">
    <source>
        <dbReference type="ARBA" id="ARBA00022490"/>
    </source>
</evidence>
<reference evidence="19 20" key="1">
    <citation type="submission" date="2019-03" db="EMBL/GenBank/DDBJ databases">
        <title>Genomic Encyclopedia of Type Strains, Phase IV (KMG-IV): sequencing the most valuable type-strain genomes for metagenomic binning, comparative biology and taxonomic classification.</title>
        <authorList>
            <person name="Goeker M."/>
        </authorList>
    </citation>
    <scope>NUCLEOTIDE SEQUENCE [LARGE SCALE GENOMIC DNA]</scope>
    <source>
        <strain evidence="19 20">LX-B</strain>
    </source>
</reference>
<dbReference type="PANTHER" id="PTHR46417:SF1">
    <property type="entry name" value="TRNA (GUANINE-N(1)-)-METHYLTRANSFERASE"/>
    <property type="match status" value="1"/>
</dbReference>
<evidence type="ECO:0000256" key="16">
    <source>
        <dbReference type="PIRSR" id="PIRSR000386-1"/>
    </source>
</evidence>
<comment type="catalytic activity">
    <reaction evidence="14 15 17">
        <text>guanosine(37) in tRNA + S-adenosyl-L-methionine = N(1)-methylguanosine(37) in tRNA + S-adenosyl-L-homocysteine + H(+)</text>
        <dbReference type="Rhea" id="RHEA:36899"/>
        <dbReference type="Rhea" id="RHEA-COMP:10145"/>
        <dbReference type="Rhea" id="RHEA-COMP:10147"/>
        <dbReference type="ChEBI" id="CHEBI:15378"/>
        <dbReference type="ChEBI" id="CHEBI:57856"/>
        <dbReference type="ChEBI" id="CHEBI:59789"/>
        <dbReference type="ChEBI" id="CHEBI:73542"/>
        <dbReference type="ChEBI" id="CHEBI:74269"/>
        <dbReference type="EC" id="2.1.1.228"/>
    </reaction>
</comment>
<sequence>MLIQILTLFPEMFDGPFNCSILKRAQEQNLVEFRYHNFRDFTTDKHRMVDDSPYGGGSGMVLKPEPIYRCLQAVKKDRPLAKTILMTPQGAVFDQKLARQLSAEEHLIFICGHYEGFDERIRQWADFELSIGDYVLTGGELAVMVVCDALVRLIPGALGSDESAVRDSFTGSLLDFPQYTRPVEFEGSAVPELLLSGHHAKIEAWRREQAIVRTAQRRPDLLKDANLTEAEQRFLMEKYNIKP</sequence>
<feature type="domain" description="tRNA methyltransferase TRMD/TRM10-type" evidence="18">
    <location>
        <begin position="1"/>
        <end position="223"/>
    </location>
</feature>
<dbReference type="PANTHER" id="PTHR46417">
    <property type="entry name" value="TRNA (GUANINE-N(1)-)-METHYLTRANSFERASE"/>
    <property type="match status" value="1"/>
</dbReference>
<evidence type="ECO:0000256" key="3">
    <source>
        <dbReference type="ARBA" id="ARBA00007630"/>
    </source>
</evidence>
<keyword evidence="20" id="KW-1185">Reference proteome</keyword>
<dbReference type="AlphaFoldDB" id="A0A4R1QK23"/>
<name>A0A4R1QK23_HYDET</name>
<dbReference type="InterPro" id="IPR029028">
    <property type="entry name" value="Alpha/beta_knot_MTases"/>
</dbReference>
<keyword evidence="11 15" id="KW-0819">tRNA processing</keyword>
<comment type="function">
    <text evidence="1 15 17">Specifically methylates guanosine-37 in various tRNAs.</text>
</comment>
<comment type="subunit">
    <text evidence="4 15 17">Homodimer.</text>
</comment>
<evidence type="ECO:0000256" key="1">
    <source>
        <dbReference type="ARBA" id="ARBA00002634"/>
    </source>
</evidence>
<organism evidence="19 20">
    <name type="scientific">Hydrogenispora ethanolica</name>
    <dbReference type="NCBI Taxonomy" id="1082276"/>
    <lineage>
        <taxon>Bacteria</taxon>
        <taxon>Bacillati</taxon>
        <taxon>Bacillota</taxon>
        <taxon>Hydrogenispora</taxon>
    </lineage>
</organism>